<organism evidence="4 5">
    <name type="scientific">Anaerocolumna xylanovorans DSM 12503</name>
    <dbReference type="NCBI Taxonomy" id="1121345"/>
    <lineage>
        <taxon>Bacteria</taxon>
        <taxon>Bacillati</taxon>
        <taxon>Bacillota</taxon>
        <taxon>Clostridia</taxon>
        <taxon>Lachnospirales</taxon>
        <taxon>Lachnospiraceae</taxon>
        <taxon>Anaerocolumna</taxon>
    </lineage>
</organism>
<dbReference type="GO" id="GO:0005524">
    <property type="term" value="F:ATP binding"/>
    <property type="evidence" value="ECO:0007669"/>
    <property type="project" value="InterPro"/>
</dbReference>
<keyword evidence="5" id="KW-1185">Reference proteome</keyword>
<evidence type="ECO:0000313" key="4">
    <source>
        <dbReference type="EMBL" id="SHO46035.1"/>
    </source>
</evidence>
<dbReference type="EMBL" id="FRFD01000003">
    <property type="protein sequence ID" value="SHO46035.1"/>
    <property type="molecule type" value="Genomic_DNA"/>
</dbReference>
<sequence length="502" mass="56528">MLDQYSSLDTSGQIYDVYNDIKARTGGDIYIGVVGPVRTGKSTFIKRFMDLLVIPNIADVNNKERAIDELPQSAAGKTIMTTEPKFIPKEAAQIQLGDDTKVNIRLIDCVGFMVEGAAGHIENEQERLVKTPWYDYEIPFTQAAEIGTQKVINDHSTIGIVVTTDGSFGELPRENYVTAEEKTIGELKKLKKPFIVLLNTNRPYSESSQNLANDITQKYNVNCIPVNCEQLRKEDINHVMTNILSVFPVSEINFYTPKWAEILPDDHWLKADLIDSVKQLLKGITLINDVKNDNMITDSKYVNRFKIDKIEMENGSVKVDVEFDDSYYYNILSDLIGVTIADDYQLINTIRELAEVKKEYGKVAGACEEVRQKGYGVVNPGREEILIEEPEIMRHGNKYGVKIRATAPSVHMIKAMIETEIAPIVGSEEQANDLINYIRKNASENPEGIWETNIYGKSIQQLVEDGINTKISKMTDESQIKLQETMQKIINESNGGIICIII</sequence>
<dbReference type="SUPFAM" id="SSF52540">
    <property type="entry name" value="P-loop containing nucleoside triphosphate hydrolases"/>
    <property type="match status" value="1"/>
</dbReference>
<dbReference type="OrthoDB" id="9761464at2"/>
<dbReference type="Gene3D" id="3.40.50.300">
    <property type="entry name" value="P-loop containing nucleotide triphosphate hydrolases"/>
    <property type="match status" value="1"/>
</dbReference>
<dbReference type="STRING" id="1121345.SAMN02745217_01146"/>
<proteinExistence type="predicted"/>
<dbReference type="Pfam" id="PF20438">
    <property type="entry name" value="SpoIVA_middle"/>
    <property type="match status" value="1"/>
</dbReference>
<reference evidence="4 5" key="1">
    <citation type="submission" date="2016-12" db="EMBL/GenBank/DDBJ databases">
        <authorList>
            <person name="Song W.-J."/>
            <person name="Kurnit D.M."/>
        </authorList>
    </citation>
    <scope>NUCLEOTIDE SEQUENCE [LARGE SCALE GENOMIC DNA]</scope>
    <source>
        <strain evidence="4 5">DSM 12503</strain>
    </source>
</reference>
<dbReference type="RefSeq" id="WP_073587766.1">
    <property type="nucleotide sequence ID" value="NZ_FRFD01000003.1"/>
</dbReference>
<dbReference type="Pfam" id="PF20439">
    <property type="entry name" value="SpoIVA_C"/>
    <property type="match status" value="1"/>
</dbReference>
<dbReference type="Proteomes" id="UP000184612">
    <property type="component" value="Unassembled WGS sequence"/>
</dbReference>
<evidence type="ECO:0000259" key="2">
    <source>
        <dbReference type="Pfam" id="PF20438"/>
    </source>
</evidence>
<gene>
    <name evidence="4" type="ORF">SAMN02745217_01146</name>
</gene>
<feature type="domain" description="Stage IV sporulation protein A ATPase" evidence="1">
    <location>
        <begin position="15"/>
        <end position="248"/>
    </location>
</feature>
<feature type="domain" description="Stage IV sporulation protein A middle" evidence="2">
    <location>
        <begin position="249"/>
        <end position="426"/>
    </location>
</feature>
<dbReference type="InterPro" id="IPR046842">
    <property type="entry name" value="SpoIVA_ATPase"/>
</dbReference>
<dbReference type="InterPro" id="IPR027417">
    <property type="entry name" value="P-loop_NTPase"/>
</dbReference>
<dbReference type="InterPro" id="IPR014201">
    <property type="entry name" value="Spore_IV_A"/>
</dbReference>
<evidence type="ECO:0000313" key="5">
    <source>
        <dbReference type="Proteomes" id="UP000184612"/>
    </source>
</evidence>
<dbReference type="GO" id="GO:0016887">
    <property type="term" value="F:ATP hydrolysis activity"/>
    <property type="evidence" value="ECO:0007669"/>
    <property type="project" value="InterPro"/>
</dbReference>
<dbReference type="AlphaFoldDB" id="A0A1M7Y272"/>
<name>A0A1M7Y272_9FIRM</name>
<dbReference type="PIRSF" id="PIRSF007466">
    <property type="entry name" value="SpoIVA"/>
    <property type="match status" value="1"/>
</dbReference>
<evidence type="ECO:0000259" key="1">
    <source>
        <dbReference type="Pfam" id="PF09547"/>
    </source>
</evidence>
<dbReference type="GO" id="GO:0043934">
    <property type="term" value="P:sporulation"/>
    <property type="evidence" value="ECO:0007669"/>
    <property type="project" value="InterPro"/>
</dbReference>
<evidence type="ECO:0000259" key="3">
    <source>
        <dbReference type="Pfam" id="PF20439"/>
    </source>
</evidence>
<dbReference type="InterPro" id="IPR046840">
    <property type="entry name" value="SpoIVA_C"/>
</dbReference>
<protein>
    <submittedName>
        <fullName evidence="4">Stage IV sporulation protein A</fullName>
    </submittedName>
</protein>
<dbReference type="InterPro" id="IPR046841">
    <property type="entry name" value="SpoIVA_middle"/>
</dbReference>
<dbReference type="Pfam" id="PF09547">
    <property type="entry name" value="SpoIVA_ATPase"/>
    <property type="match status" value="1"/>
</dbReference>
<feature type="domain" description="Sporulation stage IV protein A C-terminal" evidence="3">
    <location>
        <begin position="427"/>
        <end position="502"/>
    </location>
</feature>
<dbReference type="NCBIfam" id="TIGR02836">
    <property type="entry name" value="spore_IV_A"/>
    <property type="match status" value="1"/>
</dbReference>
<accession>A0A1M7Y272</accession>